<evidence type="ECO:0000256" key="7">
    <source>
        <dbReference type="ARBA" id="ARBA00023172"/>
    </source>
</evidence>
<keyword evidence="5" id="KW-0229">DNA integration</keyword>
<evidence type="ECO:0000259" key="10">
    <source>
        <dbReference type="PROSITE" id="PS51900"/>
    </source>
</evidence>
<keyword evidence="8" id="KW-0131">Cell cycle</keyword>
<evidence type="ECO:0000256" key="4">
    <source>
        <dbReference type="ARBA" id="ARBA00022829"/>
    </source>
</evidence>
<dbReference type="InterPro" id="IPR011010">
    <property type="entry name" value="DNA_brk_join_enz"/>
</dbReference>
<comment type="caution">
    <text evidence="11">The sequence shown here is derived from an EMBL/GenBank/DDBJ whole genome shotgun (WGS) entry which is preliminary data.</text>
</comment>
<evidence type="ECO:0000256" key="5">
    <source>
        <dbReference type="ARBA" id="ARBA00022908"/>
    </source>
</evidence>
<evidence type="ECO:0000256" key="9">
    <source>
        <dbReference type="PROSITE-ProRule" id="PRU01248"/>
    </source>
</evidence>
<dbReference type="EMBL" id="QJTJ01000016">
    <property type="protein sequence ID" value="PYF05714.1"/>
    <property type="molecule type" value="Genomic_DNA"/>
</dbReference>
<dbReference type="PANTHER" id="PTHR30349:SF77">
    <property type="entry name" value="TYROSINE RECOMBINASE XERC"/>
    <property type="match status" value="1"/>
</dbReference>
<dbReference type="Proteomes" id="UP000247416">
    <property type="component" value="Unassembled WGS sequence"/>
</dbReference>
<dbReference type="GO" id="GO:0006310">
    <property type="term" value="P:DNA recombination"/>
    <property type="evidence" value="ECO:0007669"/>
    <property type="project" value="UniProtKB-KW"/>
</dbReference>
<dbReference type="PROSITE" id="PS51900">
    <property type="entry name" value="CB"/>
    <property type="match status" value="1"/>
</dbReference>
<proteinExistence type="predicted"/>
<evidence type="ECO:0000256" key="8">
    <source>
        <dbReference type="ARBA" id="ARBA00023306"/>
    </source>
</evidence>
<keyword evidence="4" id="KW-0159">Chromosome partition</keyword>
<reference evidence="11 12" key="1">
    <citation type="submission" date="2018-06" db="EMBL/GenBank/DDBJ databases">
        <title>Genomic Encyclopedia of Archaeal and Bacterial Type Strains, Phase II (KMG-II): from individual species to whole genera.</title>
        <authorList>
            <person name="Goeker M."/>
        </authorList>
    </citation>
    <scope>NUCLEOTIDE SEQUENCE [LARGE SCALE GENOMIC DNA]</scope>
    <source>
        <strain evidence="11 12">KACC 16626</strain>
    </source>
</reference>
<evidence type="ECO:0000313" key="12">
    <source>
        <dbReference type="Proteomes" id="UP000247416"/>
    </source>
</evidence>
<dbReference type="InterPro" id="IPR010998">
    <property type="entry name" value="Integrase_recombinase_N"/>
</dbReference>
<evidence type="ECO:0000256" key="6">
    <source>
        <dbReference type="ARBA" id="ARBA00023125"/>
    </source>
</evidence>
<dbReference type="GO" id="GO:0015074">
    <property type="term" value="P:DNA integration"/>
    <property type="evidence" value="ECO:0007669"/>
    <property type="project" value="UniProtKB-KW"/>
</dbReference>
<dbReference type="Gene3D" id="1.10.150.130">
    <property type="match status" value="1"/>
</dbReference>
<dbReference type="InterPro" id="IPR050090">
    <property type="entry name" value="Tyrosine_recombinase_XerCD"/>
</dbReference>
<dbReference type="InterPro" id="IPR044068">
    <property type="entry name" value="CB"/>
</dbReference>
<dbReference type="GO" id="GO:0003677">
    <property type="term" value="F:DNA binding"/>
    <property type="evidence" value="ECO:0007669"/>
    <property type="project" value="UniProtKB-UniRule"/>
</dbReference>
<accession>A0A318TM30</accession>
<dbReference type="SUPFAM" id="SSF56349">
    <property type="entry name" value="DNA breaking-rejoining enzymes"/>
    <property type="match status" value="1"/>
</dbReference>
<organism evidence="11 12">
    <name type="scientific">Ureibacillus chungkukjangi</name>
    <dbReference type="NCBI Taxonomy" id="1202712"/>
    <lineage>
        <taxon>Bacteria</taxon>
        <taxon>Bacillati</taxon>
        <taxon>Bacillota</taxon>
        <taxon>Bacilli</taxon>
        <taxon>Bacillales</taxon>
        <taxon>Caryophanaceae</taxon>
        <taxon>Ureibacillus</taxon>
    </lineage>
</organism>
<comment type="subcellular location">
    <subcellularLocation>
        <location evidence="1">Cytoplasm</location>
    </subcellularLocation>
</comment>
<evidence type="ECO:0000256" key="3">
    <source>
        <dbReference type="ARBA" id="ARBA00022618"/>
    </source>
</evidence>
<dbReference type="RefSeq" id="WP_107937062.1">
    <property type="nucleotide sequence ID" value="NZ_CP085009.1"/>
</dbReference>
<dbReference type="Pfam" id="PF00589">
    <property type="entry name" value="Phage_integrase"/>
    <property type="match status" value="1"/>
</dbReference>
<evidence type="ECO:0000256" key="2">
    <source>
        <dbReference type="ARBA" id="ARBA00022490"/>
    </source>
</evidence>
<name>A0A318TM30_9BACL</name>
<feature type="domain" description="Core-binding (CB)" evidence="10">
    <location>
        <begin position="1"/>
        <end position="83"/>
    </location>
</feature>
<dbReference type="AlphaFoldDB" id="A0A318TM30"/>
<evidence type="ECO:0000313" key="11">
    <source>
        <dbReference type="EMBL" id="PYF05714.1"/>
    </source>
</evidence>
<dbReference type="GO" id="GO:0005737">
    <property type="term" value="C:cytoplasm"/>
    <property type="evidence" value="ECO:0007669"/>
    <property type="project" value="UniProtKB-SubCell"/>
</dbReference>
<keyword evidence="3" id="KW-0132">Cell division</keyword>
<dbReference type="Gene3D" id="1.10.443.10">
    <property type="entry name" value="Intergrase catalytic core"/>
    <property type="match status" value="1"/>
</dbReference>
<protein>
    <submittedName>
        <fullName evidence="11">Site-specific recombinase XerD</fullName>
    </submittedName>
</protein>
<dbReference type="InterPro" id="IPR013762">
    <property type="entry name" value="Integrase-like_cat_sf"/>
</dbReference>
<dbReference type="PANTHER" id="PTHR30349">
    <property type="entry name" value="PHAGE INTEGRASE-RELATED"/>
    <property type="match status" value="1"/>
</dbReference>
<dbReference type="InterPro" id="IPR004107">
    <property type="entry name" value="Integrase_SAM-like_N"/>
</dbReference>
<dbReference type="InterPro" id="IPR002104">
    <property type="entry name" value="Integrase_catalytic"/>
</dbReference>
<keyword evidence="7" id="KW-0233">DNA recombination</keyword>
<dbReference type="OrthoDB" id="2607117at2"/>
<sequence>MDDIVTYYKAYLQSINKSQNTIKQYGIDTQQFINFMKDHLFTFDDSIVKLIENYNLYLAEAFSSVASINRKKASLHHFLTFLRQRERINELPDNLLKPIKKEKLTIHTLSTNQIKSVSNYWMEVFEATVGLDHKWIALRNFCIVNIMLEIGLKPSEVVNMKWGHMEENEITIIHGKRIRKLFLSTANLIWLRVYRKQTEMLLPNSKEAEFVWLGLGNKQNEPITVKTIERIFQKLTDNLGFKVTATTLRYTLIDTDIKKEHGEQLEDLFARYGYSRKSVLQERLDRIQKPPNLLKL</sequence>
<keyword evidence="6 9" id="KW-0238">DNA-binding</keyword>
<dbReference type="Pfam" id="PF02899">
    <property type="entry name" value="Phage_int_SAM_1"/>
    <property type="match status" value="1"/>
</dbReference>
<dbReference type="GO" id="GO:0051301">
    <property type="term" value="P:cell division"/>
    <property type="evidence" value="ECO:0007669"/>
    <property type="project" value="UniProtKB-KW"/>
</dbReference>
<evidence type="ECO:0000256" key="1">
    <source>
        <dbReference type="ARBA" id="ARBA00004496"/>
    </source>
</evidence>
<gene>
    <name evidence="11" type="ORF">BJ095_11662</name>
</gene>
<keyword evidence="12" id="KW-1185">Reference proteome</keyword>
<keyword evidence="2" id="KW-0963">Cytoplasm</keyword>
<dbReference type="GO" id="GO:0007059">
    <property type="term" value="P:chromosome segregation"/>
    <property type="evidence" value="ECO:0007669"/>
    <property type="project" value="UniProtKB-KW"/>
</dbReference>